<evidence type="ECO:0000256" key="1">
    <source>
        <dbReference type="ARBA" id="ARBA00004651"/>
    </source>
</evidence>
<dbReference type="PANTHER" id="PTHR30294">
    <property type="entry name" value="MEMBRANE COMPONENT OF ABC TRANSPORTER YHHJ-RELATED"/>
    <property type="match status" value="1"/>
</dbReference>
<evidence type="ECO:0000313" key="10">
    <source>
        <dbReference type="EMBL" id="MCM5679604.1"/>
    </source>
</evidence>
<comment type="similarity">
    <text evidence="2">Belongs to the ABC-2 integral membrane protein family.</text>
</comment>
<comment type="subcellular location">
    <subcellularLocation>
        <location evidence="1">Cell membrane</location>
        <topology evidence="1">Multi-pass membrane protein</topology>
    </subcellularLocation>
</comment>
<keyword evidence="5 8" id="KW-0812">Transmembrane</keyword>
<dbReference type="InterPro" id="IPR013525">
    <property type="entry name" value="ABC2_TM"/>
</dbReference>
<evidence type="ECO:0000256" key="6">
    <source>
        <dbReference type="ARBA" id="ARBA00022989"/>
    </source>
</evidence>
<evidence type="ECO:0000256" key="8">
    <source>
        <dbReference type="SAM" id="Phobius"/>
    </source>
</evidence>
<keyword evidence="11" id="KW-1185">Reference proteome</keyword>
<keyword evidence="6 8" id="KW-1133">Transmembrane helix</keyword>
<evidence type="ECO:0000256" key="7">
    <source>
        <dbReference type="ARBA" id="ARBA00023136"/>
    </source>
</evidence>
<dbReference type="EMBL" id="JAMKFE010000004">
    <property type="protein sequence ID" value="MCM5679604.1"/>
    <property type="molecule type" value="Genomic_DNA"/>
</dbReference>
<dbReference type="Pfam" id="PF12698">
    <property type="entry name" value="ABC2_membrane_3"/>
    <property type="match status" value="1"/>
</dbReference>
<sequence>MRKTISSERSRGLSWGRIVAVLRKELVQLRRDRLTFAMMIGVPILQLLLFGYAINADPRHLPTAVVHVDAGPMARSVVRALENTGYFRVTAQVTDREAEALIAAGRVQFALVFPADFSERVLRGERPAVGVYADATDPAATGPALTALAALPSLALAHDLRGPLARLQGNAAPFELRVHRRYNPEGITAYNVVPGLMGVILTMTLVMMTAMAMTRERERGTLENLLATPVRPAEMMAGKILPYALIGYLQVLVVFAAARVLFGVPMMGGFAMLTLAVLLFIVATLAVGFTFSTIARSQMQSMQMTMFYFLPNILLSGFMFPFHGMPRWAQWIGEALPLTHFVRIVRAIMLKGAGWADVWTDAAAIAVFTVAVGTIAMLRYRQTID</sequence>
<evidence type="ECO:0000259" key="9">
    <source>
        <dbReference type="PROSITE" id="PS51012"/>
    </source>
</evidence>
<accession>A0ABT0YME8</accession>
<dbReference type="PROSITE" id="PS51012">
    <property type="entry name" value="ABC_TM2"/>
    <property type="match status" value="1"/>
</dbReference>
<feature type="transmembrane region" description="Helical" evidence="8">
    <location>
        <begin position="358"/>
        <end position="378"/>
    </location>
</feature>
<proteinExistence type="inferred from homology"/>
<feature type="transmembrane region" description="Helical" evidence="8">
    <location>
        <begin position="306"/>
        <end position="324"/>
    </location>
</feature>
<evidence type="ECO:0000256" key="4">
    <source>
        <dbReference type="ARBA" id="ARBA00022475"/>
    </source>
</evidence>
<organism evidence="10 11">
    <name type="scientific">Caldimonas mangrovi</name>
    <dbReference type="NCBI Taxonomy" id="2944811"/>
    <lineage>
        <taxon>Bacteria</taxon>
        <taxon>Pseudomonadati</taxon>
        <taxon>Pseudomonadota</taxon>
        <taxon>Betaproteobacteria</taxon>
        <taxon>Burkholderiales</taxon>
        <taxon>Sphaerotilaceae</taxon>
        <taxon>Caldimonas</taxon>
    </lineage>
</organism>
<keyword evidence="4" id="KW-1003">Cell membrane</keyword>
<evidence type="ECO:0000256" key="5">
    <source>
        <dbReference type="ARBA" id="ARBA00022692"/>
    </source>
</evidence>
<evidence type="ECO:0000256" key="2">
    <source>
        <dbReference type="ARBA" id="ARBA00007783"/>
    </source>
</evidence>
<comment type="caution">
    <text evidence="10">The sequence shown here is derived from an EMBL/GenBank/DDBJ whole genome shotgun (WGS) entry which is preliminary data.</text>
</comment>
<dbReference type="InterPro" id="IPR051449">
    <property type="entry name" value="ABC-2_transporter_component"/>
</dbReference>
<keyword evidence="3" id="KW-0813">Transport</keyword>
<keyword evidence="7 8" id="KW-0472">Membrane</keyword>
<feature type="transmembrane region" description="Helical" evidence="8">
    <location>
        <begin position="268"/>
        <end position="294"/>
    </location>
</feature>
<name>A0ABT0YME8_9BURK</name>
<feature type="transmembrane region" description="Helical" evidence="8">
    <location>
        <begin position="192"/>
        <end position="213"/>
    </location>
</feature>
<evidence type="ECO:0000313" key="11">
    <source>
        <dbReference type="Proteomes" id="UP001165541"/>
    </source>
</evidence>
<dbReference type="InterPro" id="IPR047817">
    <property type="entry name" value="ABC2_TM_bact-type"/>
</dbReference>
<gene>
    <name evidence="10" type="ORF">M8A51_08670</name>
</gene>
<dbReference type="Gene3D" id="3.40.1710.10">
    <property type="entry name" value="abc type-2 transporter like domain"/>
    <property type="match status" value="1"/>
</dbReference>
<evidence type="ECO:0000256" key="3">
    <source>
        <dbReference type="ARBA" id="ARBA00022448"/>
    </source>
</evidence>
<feature type="transmembrane region" description="Helical" evidence="8">
    <location>
        <begin position="34"/>
        <end position="54"/>
    </location>
</feature>
<feature type="domain" description="ABC transmembrane type-2" evidence="9">
    <location>
        <begin position="154"/>
        <end position="383"/>
    </location>
</feature>
<feature type="transmembrane region" description="Helical" evidence="8">
    <location>
        <begin position="240"/>
        <end position="262"/>
    </location>
</feature>
<reference evidence="10" key="1">
    <citation type="submission" date="2022-05" db="EMBL/GenBank/DDBJ databases">
        <title>Schlegelella sp. nov., isolated from mangrove soil.</title>
        <authorList>
            <person name="Liu Y."/>
            <person name="Ge X."/>
            <person name="Liu W."/>
        </authorList>
    </citation>
    <scope>NUCLEOTIDE SEQUENCE</scope>
    <source>
        <strain evidence="10">S2-27</strain>
    </source>
</reference>
<dbReference type="PANTHER" id="PTHR30294:SF29">
    <property type="entry name" value="MULTIDRUG ABC TRANSPORTER PERMEASE YBHS-RELATED"/>
    <property type="match status" value="1"/>
</dbReference>
<dbReference type="Proteomes" id="UP001165541">
    <property type="component" value="Unassembled WGS sequence"/>
</dbReference>
<protein>
    <submittedName>
        <fullName evidence="10">ABC transporter permease</fullName>
    </submittedName>
</protein>
<dbReference type="RefSeq" id="WP_251777804.1">
    <property type="nucleotide sequence ID" value="NZ_JAMKFE010000004.1"/>
</dbReference>